<dbReference type="CDD" id="cd00293">
    <property type="entry name" value="USP-like"/>
    <property type="match status" value="2"/>
</dbReference>
<evidence type="ECO:0000256" key="1">
    <source>
        <dbReference type="ARBA" id="ARBA00008791"/>
    </source>
</evidence>
<dbReference type="RefSeq" id="WP_317081634.1">
    <property type="nucleotide sequence ID" value="NZ_CP136594.1"/>
</dbReference>
<organism evidence="3 4">
    <name type="scientific">Alterisphingorhabdus coralli</name>
    <dbReference type="NCBI Taxonomy" id="3071408"/>
    <lineage>
        <taxon>Bacteria</taxon>
        <taxon>Pseudomonadati</taxon>
        <taxon>Pseudomonadota</taxon>
        <taxon>Alphaproteobacteria</taxon>
        <taxon>Sphingomonadales</taxon>
        <taxon>Sphingomonadaceae</taxon>
        <taxon>Alterisphingorhabdus (ex Yan et al. 2024)</taxon>
    </lineage>
</organism>
<dbReference type="AlphaFoldDB" id="A0AA97F7T9"/>
<protein>
    <submittedName>
        <fullName evidence="3">Universal stress protein</fullName>
    </submittedName>
</protein>
<dbReference type="KEGG" id="acoa:RB602_14730"/>
<sequence length="270" mass="29713">MDKTILIASDLTARSDRPFLRAALLAEEWDAKRAVLFANSDKSRVDQDSVEHQLRRNYGEDMDAVSVVVAHGKVPETIAKTARGLEADIIVVGAARHNNVTDFFLGTAVDYVVRQAEAPVLVVKERAHHPYEKVMVAVDFSASSKNAVHTALTMFPKAHITIAHAFHVAYSAWLKSEGVAQEMRGEAEKGMEDFINDLALGETDTARITTAVLEGNLHQSIYDMLLKQDMDLLVLGTHGRSGFTQATIGSRASEMLGWAPTDVLMIREQK</sequence>
<name>A0AA97F7T9_9SPHN</name>
<dbReference type="Pfam" id="PF00582">
    <property type="entry name" value="Usp"/>
    <property type="match status" value="2"/>
</dbReference>
<keyword evidence="4" id="KW-1185">Reference proteome</keyword>
<feature type="domain" description="UspA" evidence="2">
    <location>
        <begin position="3"/>
        <end position="124"/>
    </location>
</feature>
<evidence type="ECO:0000313" key="4">
    <source>
        <dbReference type="Proteomes" id="UP001302429"/>
    </source>
</evidence>
<dbReference type="SUPFAM" id="SSF52402">
    <property type="entry name" value="Adenine nucleotide alpha hydrolases-like"/>
    <property type="match status" value="2"/>
</dbReference>
<dbReference type="PANTHER" id="PTHR46268">
    <property type="entry name" value="STRESS RESPONSE PROTEIN NHAX"/>
    <property type="match status" value="1"/>
</dbReference>
<comment type="similarity">
    <text evidence="1">Belongs to the universal stress protein A family.</text>
</comment>
<dbReference type="Proteomes" id="UP001302429">
    <property type="component" value="Chromosome"/>
</dbReference>
<gene>
    <name evidence="3" type="ORF">RB602_14730</name>
</gene>
<dbReference type="EMBL" id="CP136594">
    <property type="protein sequence ID" value="WOE75066.1"/>
    <property type="molecule type" value="Genomic_DNA"/>
</dbReference>
<feature type="domain" description="UspA" evidence="2">
    <location>
        <begin position="131"/>
        <end position="267"/>
    </location>
</feature>
<dbReference type="Gene3D" id="3.40.50.620">
    <property type="entry name" value="HUPs"/>
    <property type="match status" value="2"/>
</dbReference>
<evidence type="ECO:0000259" key="2">
    <source>
        <dbReference type="Pfam" id="PF00582"/>
    </source>
</evidence>
<evidence type="ECO:0000313" key="3">
    <source>
        <dbReference type="EMBL" id="WOE75066.1"/>
    </source>
</evidence>
<dbReference type="PRINTS" id="PR01438">
    <property type="entry name" value="UNVRSLSTRESS"/>
</dbReference>
<accession>A0AA97F7T9</accession>
<dbReference type="PANTHER" id="PTHR46268:SF6">
    <property type="entry name" value="UNIVERSAL STRESS PROTEIN UP12"/>
    <property type="match status" value="1"/>
</dbReference>
<dbReference type="InterPro" id="IPR014729">
    <property type="entry name" value="Rossmann-like_a/b/a_fold"/>
</dbReference>
<reference evidence="3 4" key="1">
    <citation type="submission" date="2023-10" db="EMBL/GenBank/DDBJ databases">
        <title>Complete genome sequence of a Sphingomonadaceae bacterium.</title>
        <authorList>
            <person name="Yan C."/>
        </authorList>
    </citation>
    <scope>NUCLEOTIDE SEQUENCE [LARGE SCALE GENOMIC DNA]</scope>
    <source>
        <strain evidence="3 4">SCSIO 66989</strain>
    </source>
</reference>
<proteinExistence type="inferred from homology"/>
<dbReference type="InterPro" id="IPR006015">
    <property type="entry name" value="Universal_stress_UspA"/>
</dbReference>
<dbReference type="InterPro" id="IPR006016">
    <property type="entry name" value="UspA"/>
</dbReference>